<reference evidence="3" key="1">
    <citation type="submission" date="2021-04" db="EMBL/GenBank/DDBJ databases">
        <title>Draft genomes of 20 S. canis strains.</title>
        <authorList>
            <person name="Pagnossin D."/>
            <person name="Weir W."/>
            <person name="Smith A."/>
            <person name="Ure R."/>
            <person name="Oravcova K."/>
        </authorList>
    </citation>
    <scope>NUCLEOTIDE SEQUENCE</scope>
    <source>
        <strain evidence="3">284</strain>
    </source>
</reference>
<dbReference type="InterPro" id="IPR011067">
    <property type="entry name" value="Plasmid_toxin/cell-grow_inhib"/>
</dbReference>
<dbReference type="Pfam" id="PF02452">
    <property type="entry name" value="PemK_toxin"/>
    <property type="match status" value="1"/>
</dbReference>
<comment type="similarity">
    <text evidence="1">Belongs to the PemK/MazF family.</text>
</comment>
<protein>
    <submittedName>
        <fullName evidence="3">Type II toxin-antitoxin system PemK/MazF family toxin</fullName>
    </submittedName>
</protein>
<evidence type="ECO:0000313" key="4">
    <source>
        <dbReference type="Proteomes" id="UP001186118"/>
    </source>
</evidence>
<dbReference type="SUPFAM" id="SSF50118">
    <property type="entry name" value="Cell growth inhibitor/plasmid maintenance toxic component"/>
    <property type="match status" value="1"/>
</dbReference>
<accession>A0AAE4Q7K9</accession>
<evidence type="ECO:0000256" key="2">
    <source>
        <dbReference type="ARBA" id="ARBA00022649"/>
    </source>
</evidence>
<dbReference type="RefSeq" id="WP_317609841.1">
    <property type="nucleotide sequence ID" value="NZ_JAGQEX010000006.1"/>
</dbReference>
<dbReference type="GO" id="GO:0003677">
    <property type="term" value="F:DNA binding"/>
    <property type="evidence" value="ECO:0007669"/>
    <property type="project" value="InterPro"/>
</dbReference>
<evidence type="ECO:0000256" key="1">
    <source>
        <dbReference type="ARBA" id="ARBA00007521"/>
    </source>
</evidence>
<name>A0AAE4Q7K9_STRCB</name>
<comment type="caution">
    <text evidence="3">The sequence shown here is derived from an EMBL/GenBank/DDBJ whole genome shotgun (WGS) entry which is preliminary data.</text>
</comment>
<dbReference type="Proteomes" id="UP001186118">
    <property type="component" value="Unassembled WGS sequence"/>
</dbReference>
<keyword evidence="2" id="KW-1277">Toxin-antitoxin system</keyword>
<proteinExistence type="inferred from homology"/>
<dbReference type="InterPro" id="IPR003477">
    <property type="entry name" value="PemK-like"/>
</dbReference>
<dbReference type="EMBL" id="JAGQEX010000006">
    <property type="protein sequence ID" value="MDV5976586.1"/>
    <property type="molecule type" value="Genomic_DNA"/>
</dbReference>
<sequence length="112" mass="13243">MSDIEVYSVLVSRIEFADDTGSKVRPAVVVKFNDEVIKTLRLTTKYENKSDYIKSQYLEVIDWAKANLKRRSWIDTIQYYDLEDKGFNIKIIGKLSDRDIERLKDFLRESEI</sequence>
<evidence type="ECO:0000313" key="3">
    <source>
        <dbReference type="EMBL" id="MDV5976586.1"/>
    </source>
</evidence>
<organism evidence="3 4">
    <name type="scientific">Streptococcus canis</name>
    <dbReference type="NCBI Taxonomy" id="1329"/>
    <lineage>
        <taxon>Bacteria</taxon>
        <taxon>Bacillati</taxon>
        <taxon>Bacillota</taxon>
        <taxon>Bacilli</taxon>
        <taxon>Lactobacillales</taxon>
        <taxon>Streptococcaceae</taxon>
        <taxon>Streptococcus</taxon>
    </lineage>
</organism>
<dbReference type="AlphaFoldDB" id="A0AAE4Q7K9"/>
<dbReference type="Gene3D" id="2.30.30.110">
    <property type="match status" value="1"/>
</dbReference>
<gene>
    <name evidence="3" type="ORF">KB584_03770</name>
</gene>